<protein>
    <submittedName>
        <fullName evidence="1">Uncharacterized protein</fullName>
    </submittedName>
</protein>
<organism evidence="1 2">
    <name type="scientific">Hygrophoropsis aurantiaca</name>
    <dbReference type="NCBI Taxonomy" id="72124"/>
    <lineage>
        <taxon>Eukaryota</taxon>
        <taxon>Fungi</taxon>
        <taxon>Dikarya</taxon>
        <taxon>Basidiomycota</taxon>
        <taxon>Agaricomycotina</taxon>
        <taxon>Agaricomycetes</taxon>
        <taxon>Agaricomycetidae</taxon>
        <taxon>Boletales</taxon>
        <taxon>Coniophorineae</taxon>
        <taxon>Hygrophoropsidaceae</taxon>
        <taxon>Hygrophoropsis</taxon>
    </lineage>
</organism>
<sequence length="214" mass="23742">MSELSDSSQSESTGFLSDSASGFYRMFCSGIAAVLINGNLPHLRVNLGVAPVLALVSARPYGDAFLSVWAGGFCYFHEKIAPEWITSSSVHDNTSWEWVKYGSLSTLRLIFSDLEILTHFFNSIAVCQELTSLRAFEDILADFEDINNMLEGSDCEDENIDAVLREFVFEEDISHVMVVDHEDDGEVIGSDTTPTIDSSLEGEDSWQVLHSEDH</sequence>
<gene>
    <name evidence="1" type="ORF">BJ138DRAFT_1128719</name>
</gene>
<name>A0ACB8A4C2_9AGAM</name>
<dbReference type="EMBL" id="MU267849">
    <property type="protein sequence ID" value="KAH7908067.1"/>
    <property type="molecule type" value="Genomic_DNA"/>
</dbReference>
<comment type="caution">
    <text evidence="1">The sequence shown here is derived from an EMBL/GenBank/DDBJ whole genome shotgun (WGS) entry which is preliminary data.</text>
</comment>
<keyword evidence="2" id="KW-1185">Reference proteome</keyword>
<reference evidence="1" key="1">
    <citation type="journal article" date="2021" name="New Phytol.">
        <title>Evolutionary innovations through gain and loss of genes in the ectomycorrhizal Boletales.</title>
        <authorList>
            <person name="Wu G."/>
            <person name="Miyauchi S."/>
            <person name="Morin E."/>
            <person name="Kuo A."/>
            <person name="Drula E."/>
            <person name="Varga T."/>
            <person name="Kohler A."/>
            <person name="Feng B."/>
            <person name="Cao Y."/>
            <person name="Lipzen A."/>
            <person name="Daum C."/>
            <person name="Hundley H."/>
            <person name="Pangilinan J."/>
            <person name="Johnson J."/>
            <person name="Barry K."/>
            <person name="LaButti K."/>
            <person name="Ng V."/>
            <person name="Ahrendt S."/>
            <person name="Min B."/>
            <person name="Choi I.G."/>
            <person name="Park H."/>
            <person name="Plett J.M."/>
            <person name="Magnuson J."/>
            <person name="Spatafora J.W."/>
            <person name="Nagy L.G."/>
            <person name="Henrissat B."/>
            <person name="Grigoriev I.V."/>
            <person name="Yang Z.L."/>
            <person name="Xu J."/>
            <person name="Martin F.M."/>
        </authorList>
    </citation>
    <scope>NUCLEOTIDE SEQUENCE</scope>
    <source>
        <strain evidence="1">ATCC 28755</strain>
    </source>
</reference>
<evidence type="ECO:0000313" key="1">
    <source>
        <dbReference type="EMBL" id="KAH7908067.1"/>
    </source>
</evidence>
<proteinExistence type="predicted"/>
<evidence type="ECO:0000313" key="2">
    <source>
        <dbReference type="Proteomes" id="UP000790377"/>
    </source>
</evidence>
<accession>A0ACB8A4C2</accession>
<dbReference type="Proteomes" id="UP000790377">
    <property type="component" value="Unassembled WGS sequence"/>
</dbReference>